<keyword evidence="5" id="KW-1185">Reference proteome</keyword>
<dbReference type="NCBIfam" id="TIGR00369">
    <property type="entry name" value="unchar_dom_1"/>
    <property type="match status" value="1"/>
</dbReference>
<dbReference type="InterPro" id="IPR006683">
    <property type="entry name" value="Thioestr_dom"/>
</dbReference>
<dbReference type="SUPFAM" id="SSF54637">
    <property type="entry name" value="Thioesterase/thiol ester dehydrase-isomerase"/>
    <property type="match status" value="1"/>
</dbReference>
<dbReference type="Proteomes" id="UP000704762">
    <property type="component" value="Unassembled WGS sequence"/>
</dbReference>
<dbReference type="InterPro" id="IPR003736">
    <property type="entry name" value="PAAI_dom"/>
</dbReference>
<evidence type="ECO:0000256" key="1">
    <source>
        <dbReference type="ARBA" id="ARBA00008324"/>
    </source>
</evidence>
<dbReference type="Pfam" id="PF03061">
    <property type="entry name" value="4HBT"/>
    <property type="match status" value="1"/>
</dbReference>
<dbReference type="EMBL" id="JAFBCF010000001">
    <property type="protein sequence ID" value="MBM7800225.1"/>
    <property type="molecule type" value="Genomic_DNA"/>
</dbReference>
<comment type="similarity">
    <text evidence="1">Belongs to the thioesterase PaaI family.</text>
</comment>
<evidence type="ECO:0000259" key="3">
    <source>
        <dbReference type="Pfam" id="PF03061"/>
    </source>
</evidence>
<gene>
    <name evidence="4" type="ORF">JOE57_003146</name>
</gene>
<evidence type="ECO:0000313" key="4">
    <source>
        <dbReference type="EMBL" id="MBM7800225.1"/>
    </source>
</evidence>
<accession>A0ABS2RMJ5</accession>
<sequence length="152" mass="16088">MTTDLPEWFLNVRSALDEKMGLEVLELSAERVVGRMPVQGNTQPMGLWHGGASCVLAETLASIGAASHALPDRLAFGVDINATHHRSVAEGWVTGTATALRLGRTVVSYDVALTDDTGERIATARVTCQLAPARATPVDLLAGAQRAQSSPR</sequence>
<dbReference type="CDD" id="cd03443">
    <property type="entry name" value="PaaI_thioesterase"/>
    <property type="match status" value="1"/>
</dbReference>
<proteinExistence type="inferred from homology"/>
<name>A0ABS2RMJ5_9ACTN</name>
<reference evidence="4 5" key="1">
    <citation type="submission" date="2021-01" db="EMBL/GenBank/DDBJ databases">
        <title>Sequencing the genomes of 1000 actinobacteria strains.</title>
        <authorList>
            <person name="Klenk H.-P."/>
        </authorList>
    </citation>
    <scope>NUCLEOTIDE SEQUENCE [LARGE SCALE GENOMIC DNA]</scope>
    <source>
        <strain evidence="4 5">DSM 18662</strain>
    </source>
</reference>
<dbReference type="PANTHER" id="PTHR43240:SF5">
    <property type="entry name" value="1,4-DIHYDROXY-2-NAPHTHOYL-COA THIOESTERASE 1"/>
    <property type="match status" value="1"/>
</dbReference>
<evidence type="ECO:0000256" key="2">
    <source>
        <dbReference type="ARBA" id="ARBA00022801"/>
    </source>
</evidence>
<keyword evidence="2" id="KW-0378">Hydrolase</keyword>
<feature type="domain" description="Thioesterase" evidence="3">
    <location>
        <begin position="45"/>
        <end position="121"/>
    </location>
</feature>
<dbReference type="RefSeq" id="WP_239578974.1">
    <property type="nucleotide sequence ID" value="NZ_BAAAQP010000003.1"/>
</dbReference>
<evidence type="ECO:0000313" key="5">
    <source>
        <dbReference type="Proteomes" id="UP000704762"/>
    </source>
</evidence>
<protein>
    <submittedName>
        <fullName evidence="4">Uncharacterized protein (TIGR00369 family)</fullName>
    </submittedName>
</protein>
<dbReference type="Gene3D" id="3.10.129.10">
    <property type="entry name" value="Hotdog Thioesterase"/>
    <property type="match status" value="1"/>
</dbReference>
<dbReference type="InterPro" id="IPR029069">
    <property type="entry name" value="HotDog_dom_sf"/>
</dbReference>
<comment type="caution">
    <text evidence="4">The sequence shown here is derived from an EMBL/GenBank/DDBJ whole genome shotgun (WGS) entry which is preliminary data.</text>
</comment>
<dbReference type="PANTHER" id="PTHR43240">
    <property type="entry name" value="1,4-DIHYDROXY-2-NAPHTHOYL-COA THIOESTERASE 1"/>
    <property type="match status" value="1"/>
</dbReference>
<organism evidence="4 5">
    <name type="scientific">Microlunatus panaciterrae</name>
    <dbReference type="NCBI Taxonomy" id="400768"/>
    <lineage>
        <taxon>Bacteria</taxon>
        <taxon>Bacillati</taxon>
        <taxon>Actinomycetota</taxon>
        <taxon>Actinomycetes</taxon>
        <taxon>Propionibacteriales</taxon>
        <taxon>Propionibacteriaceae</taxon>
        <taxon>Microlunatus</taxon>
    </lineage>
</organism>